<dbReference type="Proteomes" id="UP001597374">
    <property type="component" value="Unassembled WGS sequence"/>
</dbReference>
<evidence type="ECO:0000313" key="3">
    <source>
        <dbReference type="Proteomes" id="UP001597374"/>
    </source>
</evidence>
<dbReference type="InterPro" id="IPR025402">
    <property type="entry name" value="DMP19_C"/>
</dbReference>
<accession>A0ABW5CTL7</accession>
<dbReference type="Gene3D" id="1.20.1420.60">
    <property type="match status" value="1"/>
</dbReference>
<keyword evidence="3" id="KW-1185">Reference proteome</keyword>
<feature type="domain" description="DNA mimic protein DMP19 C-terminal" evidence="1">
    <location>
        <begin position="58"/>
        <end position="173"/>
    </location>
</feature>
<dbReference type="EMBL" id="JBHUIM010000001">
    <property type="protein sequence ID" value="MFD2245355.1"/>
    <property type="molecule type" value="Genomic_DNA"/>
</dbReference>
<reference evidence="3" key="1">
    <citation type="journal article" date="2019" name="Int. J. Syst. Evol. Microbiol.">
        <title>The Global Catalogue of Microorganisms (GCM) 10K type strain sequencing project: providing services to taxonomists for standard genome sequencing and annotation.</title>
        <authorList>
            <consortium name="The Broad Institute Genomics Platform"/>
            <consortium name="The Broad Institute Genome Sequencing Center for Infectious Disease"/>
            <person name="Wu L."/>
            <person name="Ma J."/>
        </authorList>
    </citation>
    <scope>NUCLEOTIDE SEQUENCE [LARGE SCALE GENOMIC DNA]</scope>
    <source>
        <strain evidence="3">CGMCC 4.1782</strain>
    </source>
</reference>
<name>A0ABW5CTL7_9BACT</name>
<protein>
    <submittedName>
        <fullName evidence="2">DUF4375 domain-containing protein</fullName>
    </submittedName>
</protein>
<evidence type="ECO:0000259" key="1">
    <source>
        <dbReference type="Pfam" id="PF14300"/>
    </source>
</evidence>
<dbReference type="Pfam" id="PF14300">
    <property type="entry name" value="DMP19"/>
    <property type="match status" value="1"/>
</dbReference>
<proteinExistence type="predicted"/>
<organism evidence="2 3">
    <name type="scientific">Pontibacter ruber</name>
    <dbReference type="NCBI Taxonomy" id="1343895"/>
    <lineage>
        <taxon>Bacteria</taxon>
        <taxon>Pseudomonadati</taxon>
        <taxon>Bacteroidota</taxon>
        <taxon>Cytophagia</taxon>
        <taxon>Cytophagales</taxon>
        <taxon>Hymenobacteraceae</taxon>
        <taxon>Pontibacter</taxon>
    </lineage>
</organism>
<dbReference type="RefSeq" id="WP_250429189.1">
    <property type="nucleotide sequence ID" value="NZ_JALPRR010000002.1"/>
</dbReference>
<comment type="caution">
    <text evidence="2">The sequence shown here is derived from an EMBL/GenBank/DDBJ whole genome shotgun (WGS) entry which is preliminary data.</text>
</comment>
<sequence length="180" mass="21343">MDDMLKFFEDFQNRTIYKKLTPEILKDIPNDQLEQTIYDNIYEIIGYDYENEFQNVQKLTKGQQAFVSTWLVEVEVNNGGFNQFYFNSSGQYAYMAVDGFETVGALKFAELMKEANKIYASIKSDLEKFDDSTLESFSESYKENPLNNLDDQFYDQDKAEPLWKFRVKYIRENIDQFITK</sequence>
<gene>
    <name evidence="2" type="ORF">ACFSKP_03760</name>
</gene>
<evidence type="ECO:0000313" key="2">
    <source>
        <dbReference type="EMBL" id="MFD2245355.1"/>
    </source>
</evidence>